<proteinExistence type="predicted"/>
<dbReference type="EMBL" id="JAESVG020000010">
    <property type="protein sequence ID" value="KAG8623088.1"/>
    <property type="molecule type" value="Genomic_DNA"/>
</dbReference>
<gene>
    <name evidence="1" type="ORF">KVT40_008064</name>
</gene>
<evidence type="ECO:0000313" key="2">
    <source>
        <dbReference type="Proteomes" id="UP000809789"/>
    </source>
</evidence>
<name>A0A8K0KUX2_9PEZI</name>
<dbReference type="Proteomes" id="UP000809789">
    <property type="component" value="Unassembled WGS sequence"/>
</dbReference>
<comment type="caution">
    <text evidence="1">The sequence shown here is derived from an EMBL/GenBank/DDBJ whole genome shotgun (WGS) entry which is preliminary data.</text>
</comment>
<sequence length="222" mass="24952">MIGHHRNMGLEESSLWRHPHLYYFRDQKDENAAICAPSGSHPPTTVAPVLPEETGSAIINGQTFTAPSAYVMYNNLTYIYGSGNMSSTWAKETTYLTFKKEHVHSVCRVGATTVLYNFRDLYGELPWSAEGGGWDEGELRTCWAGHRLEDAGDGGRQWRRGDSRWEGNQNCQNDWYGDGVSHENSDNNSGEEWLHGRTGWLYSWKSGNETGQCYPGGSDRSC</sequence>
<dbReference type="OrthoDB" id="3944128at2759"/>
<accession>A0A8K0KUX2</accession>
<evidence type="ECO:0000313" key="1">
    <source>
        <dbReference type="EMBL" id="KAG8623088.1"/>
    </source>
</evidence>
<protein>
    <submittedName>
        <fullName evidence="1">Uncharacterized protein</fullName>
    </submittedName>
</protein>
<keyword evidence="2" id="KW-1185">Reference proteome</keyword>
<reference evidence="1" key="1">
    <citation type="submission" date="2021-07" db="EMBL/GenBank/DDBJ databases">
        <title>Elsinoe batatas strain:CRI-CJ2 Genome sequencing and assembly.</title>
        <authorList>
            <person name="Huang L."/>
        </authorList>
    </citation>
    <scope>NUCLEOTIDE SEQUENCE</scope>
    <source>
        <strain evidence="1">CRI-CJ2</strain>
    </source>
</reference>
<organism evidence="1 2">
    <name type="scientific">Elsinoe batatas</name>
    <dbReference type="NCBI Taxonomy" id="2601811"/>
    <lineage>
        <taxon>Eukaryota</taxon>
        <taxon>Fungi</taxon>
        <taxon>Dikarya</taxon>
        <taxon>Ascomycota</taxon>
        <taxon>Pezizomycotina</taxon>
        <taxon>Dothideomycetes</taxon>
        <taxon>Dothideomycetidae</taxon>
        <taxon>Myriangiales</taxon>
        <taxon>Elsinoaceae</taxon>
        <taxon>Elsinoe</taxon>
    </lineage>
</organism>
<dbReference type="AlphaFoldDB" id="A0A8K0KUX2"/>